<dbReference type="Proteomes" id="UP001239085">
    <property type="component" value="Unassembled WGS sequence"/>
</dbReference>
<accession>A0ABU0P631</accession>
<dbReference type="PROSITE" id="PS51257">
    <property type="entry name" value="PROKAR_LIPOPROTEIN"/>
    <property type="match status" value="1"/>
</dbReference>
<sequence>MFDSKALRSLAVMPAVLALFALAACAGAPADDADDGADDAAATRFVTCLTGEGQTAKIIEGGQVGLLMPDAPGDGSMGESSESMMSVEAGEGDEMAMTMVFSDDEGTWLASTAASGYPEEGGQRAAWEKCEEEIPEFSQPEPDMSASEGAETMSISQEDLIESGLAFASCARENGFTDFADPDADGMLELPVGITEDEARTLLEACAEAVGDMPPMFTPESVESADFDWFALVGEYFEGAFMAATPLQSGDSE</sequence>
<evidence type="ECO:0000313" key="2">
    <source>
        <dbReference type="EMBL" id="MDQ0642782.1"/>
    </source>
</evidence>
<proteinExistence type="predicted"/>
<reference evidence="2 3" key="1">
    <citation type="submission" date="2023-07" db="EMBL/GenBank/DDBJ databases">
        <title>Comparative genomics of wheat-associated soil bacteria to identify genetic determinants of phenazine resistance.</title>
        <authorList>
            <person name="Mouncey N."/>
        </authorList>
    </citation>
    <scope>NUCLEOTIDE SEQUENCE [LARGE SCALE GENOMIC DNA]</scope>
    <source>
        <strain evidence="2 3">W2I7</strain>
    </source>
</reference>
<name>A0ABU0P631_9MICO</name>
<evidence type="ECO:0000313" key="3">
    <source>
        <dbReference type="Proteomes" id="UP001239085"/>
    </source>
</evidence>
<keyword evidence="3" id="KW-1185">Reference proteome</keyword>
<gene>
    <name evidence="2" type="ORF">QFZ46_000942</name>
</gene>
<comment type="caution">
    <text evidence="2">The sequence shown here is derived from an EMBL/GenBank/DDBJ whole genome shotgun (WGS) entry which is preliminary data.</text>
</comment>
<dbReference type="EMBL" id="JAUSXK010000001">
    <property type="protein sequence ID" value="MDQ0642782.1"/>
    <property type="molecule type" value="Genomic_DNA"/>
</dbReference>
<feature type="chain" id="PRO_5046667326" description="Septum formation-related domain-containing protein" evidence="1">
    <location>
        <begin position="24"/>
        <end position="253"/>
    </location>
</feature>
<organism evidence="2 3">
    <name type="scientific">Microbacterium murale</name>
    <dbReference type="NCBI Taxonomy" id="1081040"/>
    <lineage>
        <taxon>Bacteria</taxon>
        <taxon>Bacillati</taxon>
        <taxon>Actinomycetota</taxon>
        <taxon>Actinomycetes</taxon>
        <taxon>Micrococcales</taxon>
        <taxon>Microbacteriaceae</taxon>
        <taxon>Microbacterium</taxon>
    </lineage>
</organism>
<feature type="signal peptide" evidence="1">
    <location>
        <begin position="1"/>
        <end position="23"/>
    </location>
</feature>
<dbReference type="RefSeq" id="WP_307358852.1">
    <property type="nucleotide sequence ID" value="NZ_JAUSXK010000001.1"/>
</dbReference>
<protein>
    <recommendedName>
        <fullName evidence="4">Septum formation-related domain-containing protein</fullName>
    </recommendedName>
</protein>
<keyword evidence="1" id="KW-0732">Signal</keyword>
<evidence type="ECO:0000256" key="1">
    <source>
        <dbReference type="SAM" id="SignalP"/>
    </source>
</evidence>
<evidence type="ECO:0008006" key="4">
    <source>
        <dbReference type="Google" id="ProtNLM"/>
    </source>
</evidence>